<reference evidence="3 4" key="1">
    <citation type="submission" date="2014-10" db="EMBL/GenBank/DDBJ databases">
        <title>Draft genome of the hookworm Ancylostoma caninum.</title>
        <authorList>
            <person name="Mitreva M."/>
        </authorList>
    </citation>
    <scope>NUCLEOTIDE SEQUENCE [LARGE SCALE GENOMIC DNA]</scope>
    <source>
        <strain evidence="3 4">Baltimore</strain>
    </source>
</reference>
<dbReference type="OrthoDB" id="10589857at2759"/>
<feature type="compositionally biased region" description="Low complexity" evidence="1">
    <location>
        <begin position="171"/>
        <end position="180"/>
    </location>
</feature>
<organism evidence="3 4">
    <name type="scientific">Ancylostoma caninum</name>
    <name type="common">Dog hookworm</name>
    <dbReference type="NCBI Taxonomy" id="29170"/>
    <lineage>
        <taxon>Eukaryota</taxon>
        <taxon>Metazoa</taxon>
        <taxon>Ecdysozoa</taxon>
        <taxon>Nematoda</taxon>
        <taxon>Chromadorea</taxon>
        <taxon>Rhabditida</taxon>
        <taxon>Rhabditina</taxon>
        <taxon>Rhabditomorpha</taxon>
        <taxon>Strongyloidea</taxon>
        <taxon>Ancylostomatidae</taxon>
        <taxon>Ancylostomatinae</taxon>
        <taxon>Ancylostoma</taxon>
    </lineage>
</organism>
<dbReference type="AlphaFoldDB" id="A0A368H9D8"/>
<protein>
    <submittedName>
        <fullName evidence="3">Uncharacterized protein</fullName>
    </submittedName>
</protein>
<evidence type="ECO:0000256" key="2">
    <source>
        <dbReference type="SAM" id="Phobius"/>
    </source>
</evidence>
<sequence length="199" mass="22081">MEMAESASTQPPSTFTVSLSLSTSPVETVLPLTTTIWELGDEPPVIAAERKPKEKDAGSDLMIIFIAGAVFIFVVGAALAIWYVYDRRRRMEKFKLITKMANEESKKRKKKKRRLKLSRGPKPVIKVKPNEELKKALNEFLEMQTQTIGSVADDDELAKKDSLRKSKRRAAAAGGSISLGIHGSQDTTETKSSQDERVS</sequence>
<gene>
    <name evidence="3" type="ORF">ANCCAN_00778</name>
</gene>
<evidence type="ECO:0000256" key="1">
    <source>
        <dbReference type="SAM" id="MobiDB-lite"/>
    </source>
</evidence>
<proteinExistence type="predicted"/>
<comment type="caution">
    <text evidence="3">The sequence shown here is derived from an EMBL/GenBank/DDBJ whole genome shotgun (WGS) entry which is preliminary data.</text>
</comment>
<keyword evidence="2" id="KW-1133">Transmembrane helix</keyword>
<feature type="region of interest" description="Disordered" evidence="1">
    <location>
        <begin position="155"/>
        <end position="199"/>
    </location>
</feature>
<accession>A0A368H9D8</accession>
<dbReference type="EMBL" id="JOJR01000003">
    <property type="protein sequence ID" value="RCN53221.1"/>
    <property type="molecule type" value="Genomic_DNA"/>
</dbReference>
<keyword evidence="2" id="KW-0812">Transmembrane</keyword>
<evidence type="ECO:0000313" key="4">
    <source>
        <dbReference type="Proteomes" id="UP000252519"/>
    </source>
</evidence>
<keyword evidence="4" id="KW-1185">Reference proteome</keyword>
<feature type="compositionally biased region" description="Basic and acidic residues" evidence="1">
    <location>
        <begin position="188"/>
        <end position="199"/>
    </location>
</feature>
<dbReference type="Proteomes" id="UP000252519">
    <property type="component" value="Unassembled WGS sequence"/>
</dbReference>
<feature type="compositionally biased region" description="Basic residues" evidence="1">
    <location>
        <begin position="107"/>
        <end position="119"/>
    </location>
</feature>
<name>A0A368H9D8_ANCCA</name>
<feature type="transmembrane region" description="Helical" evidence="2">
    <location>
        <begin position="61"/>
        <end position="85"/>
    </location>
</feature>
<evidence type="ECO:0000313" key="3">
    <source>
        <dbReference type="EMBL" id="RCN53221.1"/>
    </source>
</evidence>
<keyword evidence="2" id="KW-0472">Membrane</keyword>
<feature type="region of interest" description="Disordered" evidence="1">
    <location>
        <begin position="102"/>
        <end position="121"/>
    </location>
</feature>